<evidence type="ECO:0000256" key="7">
    <source>
        <dbReference type="ARBA" id="ARBA00022927"/>
    </source>
</evidence>
<evidence type="ECO:0000256" key="4">
    <source>
        <dbReference type="ARBA" id="ARBA00022448"/>
    </source>
</evidence>
<comment type="subcellular location">
    <subcellularLocation>
        <location evidence="1">Cell membrane</location>
        <topology evidence="1">Single-pass membrane protein</topology>
    </subcellularLocation>
</comment>
<dbReference type="GO" id="GO:0005886">
    <property type="term" value="C:plasma membrane"/>
    <property type="evidence" value="ECO:0007669"/>
    <property type="project" value="UniProtKB-SubCell"/>
</dbReference>
<accession>A0A5S9NVZ1</accession>
<keyword evidence="14" id="KW-1185">Reference proteome</keyword>
<evidence type="ECO:0000256" key="3">
    <source>
        <dbReference type="ARBA" id="ARBA00014962"/>
    </source>
</evidence>
<dbReference type="PANTHER" id="PTHR33909">
    <property type="entry name" value="SEC TRANSLOCON ACCESSORY COMPLEX SUBUNIT YAJC"/>
    <property type="match status" value="1"/>
</dbReference>
<keyword evidence="5" id="KW-1003">Cell membrane</keyword>
<evidence type="ECO:0000256" key="6">
    <source>
        <dbReference type="ARBA" id="ARBA00022692"/>
    </source>
</evidence>
<keyword evidence="9" id="KW-0811">Translocation</keyword>
<evidence type="ECO:0000256" key="11">
    <source>
        <dbReference type="SAM" id="Phobius"/>
    </source>
</evidence>
<dbReference type="Proteomes" id="UP000439591">
    <property type="component" value="Unassembled WGS sequence"/>
</dbReference>
<evidence type="ECO:0000313" key="12">
    <source>
        <dbReference type="EMBL" id="CAA0088644.1"/>
    </source>
</evidence>
<dbReference type="AlphaFoldDB" id="A0A5S9NVZ1"/>
<reference evidence="14 15" key="1">
    <citation type="submission" date="2019-11" db="EMBL/GenBank/DDBJ databases">
        <authorList>
            <person name="Holert J."/>
        </authorList>
    </citation>
    <scope>NUCLEOTIDE SEQUENCE [LARGE SCALE GENOMIC DNA]</scope>
    <source>
        <strain evidence="13">BC3_2A</strain>
        <strain evidence="12">SB11_1A</strain>
    </source>
</reference>
<evidence type="ECO:0000313" key="14">
    <source>
        <dbReference type="Proteomes" id="UP000435877"/>
    </source>
</evidence>
<feature type="transmembrane region" description="Helical" evidence="11">
    <location>
        <begin position="23"/>
        <end position="41"/>
    </location>
</feature>
<evidence type="ECO:0000256" key="5">
    <source>
        <dbReference type="ARBA" id="ARBA00022475"/>
    </source>
</evidence>
<evidence type="ECO:0000256" key="8">
    <source>
        <dbReference type="ARBA" id="ARBA00022989"/>
    </source>
</evidence>
<dbReference type="RefSeq" id="WP_159268243.1">
    <property type="nucleotide sequence ID" value="NZ_CACSIK010000001.1"/>
</dbReference>
<keyword evidence="6 11" id="KW-0812">Transmembrane</keyword>
<gene>
    <name evidence="13" type="primary">yajC</name>
    <name evidence="12" type="ORF">IHBHHGIJ_01585</name>
    <name evidence="13" type="ORF">KFEGEMFD_01187</name>
</gene>
<keyword evidence="4" id="KW-0813">Transport</keyword>
<dbReference type="Pfam" id="PF02699">
    <property type="entry name" value="YajC"/>
    <property type="match status" value="1"/>
</dbReference>
<evidence type="ECO:0000256" key="9">
    <source>
        <dbReference type="ARBA" id="ARBA00023010"/>
    </source>
</evidence>
<dbReference type="EMBL" id="CACSIK010000001">
    <property type="protein sequence ID" value="CAA0088644.1"/>
    <property type="molecule type" value="Genomic_DNA"/>
</dbReference>
<dbReference type="SMART" id="SM01323">
    <property type="entry name" value="YajC"/>
    <property type="match status" value="1"/>
</dbReference>
<dbReference type="PANTHER" id="PTHR33909:SF1">
    <property type="entry name" value="SEC TRANSLOCON ACCESSORY COMPLEX SUBUNIT YAJC"/>
    <property type="match status" value="1"/>
</dbReference>
<protein>
    <recommendedName>
        <fullName evidence="3">Sec translocon accessory complex subunit YajC</fullName>
    </recommendedName>
</protein>
<dbReference type="PRINTS" id="PR01853">
    <property type="entry name" value="YAJCTRNLCASE"/>
</dbReference>
<proteinExistence type="inferred from homology"/>
<evidence type="ECO:0000313" key="15">
    <source>
        <dbReference type="Proteomes" id="UP000439591"/>
    </source>
</evidence>
<evidence type="ECO:0000256" key="1">
    <source>
        <dbReference type="ARBA" id="ARBA00004162"/>
    </source>
</evidence>
<dbReference type="Proteomes" id="UP000435877">
    <property type="component" value="Unassembled WGS sequence"/>
</dbReference>
<keyword evidence="8 11" id="KW-1133">Transmembrane helix</keyword>
<keyword evidence="7" id="KW-0653">Protein transport</keyword>
<sequence length="111" mass="11964">MSFFISEAHAQSAGAGAPPGGELFQIGFLVLMFGLFYFIAIRPQRKRQKEHAAMVSALGKGDEVVTTSGILGKVTKLDDDYVVVNVADNVELKFQRSSIHAVLPKGTLKAI</sequence>
<comment type="similarity">
    <text evidence="2">Belongs to the YajC family.</text>
</comment>
<dbReference type="NCBIfam" id="TIGR00739">
    <property type="entry name" value="yajC"/>
    <property type="match status" value="1"/>
</dbReference>
<evidence type="ECO:0000256" key="2">
    <source>
        <dbReference type="ARBA" id="ARBA00006742"/>
    </source>
</evidence>
<dbReference type="OrthoDB" id="9811406at2"/>
<keyword evidence="10 11" id="KW-0472">Membrane</keyword>
<evidence type="ECO:0000313" key="13">
    <source>
        <dbReference type="EMBL" id="CAA0094827.1"/>
    </source>
</evidence>
<dbReference type="EMBL" id="CACSIM010000002">
    <property type="protein sequence ID" value="CAA0094827.1"/>
    <property type="molecule type" value="Genomic_DNA"/>
</dbReference>
<name>A0A5S9NVZ1_9GAMM</name>
<dbReference type="GO" id="GO:0015031">
    <property type="term" value="P:protein transport"/>
    <property type="evidence" value="ECO:0007669"/>
    <property type="project" value="UniProtKB-KW"/>
</dbReference>
<evidence type="ECO:0000256" key="10">
    <source>
        <dbReference type="ARBA" id="ARBA00023136"/>
    </source>
</evidence>
<dbReference type="InterPro" id="IPR003849">
    <property type="entry name" value="Preprotein_translocase_YajC"/>
</dbReference>
<organism evidence="13 15">
    <name type="scientific">Zhongshania aliphaticivorans</name>
    <dbReference type="NCBI Taxonomy" id="1470434"/>
    <lineage>
        <taxon>Bacteria</taxon>
        <taxon>Pseudomonadati</taxon>
        <taxon>Pseudomonadota</taxon>
        <taxon>Gammaproteobacteria</taxon>
        <taxon>Cellvibrionales</taxon>
        <taxon>Spongiibacteraceae</taxon>
        <taxon>Zhongshania</taxon>
    </lineage>
</organism>